<organism evidence="1 2">
    <name type="scientific">Penicillium thymicola</name>
    <dbReference type="NCBI Taxonomy" id="293382"/>
    <lineage>
        <taxon>Eukaryota</taxon>
        <taxon>Fungi</taxon>
        <taxon>Dikarya</taxon>
        <taxon>Ascomycota</taxon>
        <taxon>Pezizomycotina</taxon>
        <taxon>Eurotiomycetes</taxon>
        <taxon>Eurotiomycetidae</taxon>
        <taxon>Eurotiales</taxon>
        <taxon>Aspergillaceae</taxon>
        <taxon>Penicillium</taxon>
    </lineage>
</organism>
<gene>
    <name evidence="1" type="ORF">VN97_g12435</name>
</gene>
<accession>A0AAI9T616</accession>
<proteinExistence type="predicted"/>
<protein>
    <submittedName>
        <fullName evidence="1">Uncharacterized protein</fullName>
    </submittedName>
</protein>
<sequence length="60" mass="6823">MNLTGRSSRDAELPRGDSQSMFLTNLHGYLHGQIPFFFLLLLPRGDLLPTLFDEANMQTK</sequence>
<dbReference type="EMBL" id="LACB01000930">
    <property type="protein sequence ID" value="KAJ9481068.1"/>
    <property type="molecule type" value="Genomic_DNA"/>
</dbReference>
<dbReference type="AlphaFoldDB" id="A0AAI9T616"/>
<comment type="caution">
    <text evidence="1">The sequence shown here is derived from an EMBL/GenBank/DDBJ whole genome shotgun (WGS) entry which is preliminary data.</text>
</comment>
<reference evidence="1" key="1">
    <citation type="submission" date="2015-06" db="EMBL/GenBank/DDBJ databases">
        <authorList>
            <person name="Nguyen H."/>
        </authorList>
    </citation>
    <scope>NUCLEOTIDE SEQUENCE</scope>
    <source>
        <strain evidence="1">DAOM 180753</strain>
    </source>
</reference>
<dbReference type="Proteomes" id="UP001227192">
    <property type="component" value="Unassembled WGS sequence"/>
</dbReference>
<evidence type="ECO:0000313" key="1">
    <source>
        <dbReference type="EMBL" id="KAJ9481068.1"/>
    </source>
</evidence>
<evidence type="ECO:0000313" key="2">
    <source>
        <dbReference type="Proteomes" id="UP001227192"/>
    </source>
</evidence>
<reference evidence="1" key="2">
    <citation type="journal article" date="2016" name="Fungal Biol.">
        <title>Ochratoxin A production by Penicillium thymicola.</title>
        <authorList>
            <person name="Nguyen H.D.T."/>
            <person name="McMullin D.R."/>
            <person name="Ponomareva E."/>
            <person name="Riley R."/>
            <person name="Pomraning K.R."/>
            <person name="Baker S.E."/>
            <person name="Seifert K.A."/>
        </authorList>
    </citation>
    <scope>NUCLEOTIDE SEQUENCE</scope>
    <source>
        <strain evidence="1">DAOM 180753</strain>
    </source>
</reference>
<feature type="non-terminal residue" evidence="1">
    <location>
        <position position="60"/>
    </location>
</feature>
<name>A0AAI9T616_PENTH</name>
<keyword evidence="2" id="KW-1185">Reference proteome</keyword>